<keyword evidence="4" id="KW-1185">Reference proteome</keyword>
<dbReference type="SUPFAM" id="SSF82171">
    <property type="entry name" value="DPP6 N-terminal domain-like"/>
    <property type="match status" value="1"/>
</dbReference>
<name>A0ABW1ZM70_9DEIO</name>
<dbReference type="RefSeq" id="WP_224611659.1">
    <property type="nucleotide sequence ID" value="NZ_JAIQXV010000019.1"/>
</dbReference>
<evidence type="ECO:0000259" key="2">
    <source>
        <dbReference type="Pfam" id="PF14339"/>
    </source>
</evidence>
<keyword evidence="1" id="KW-0732">Signal</keyword>
<dbReference type="InterPro" id="IPR025507">
    <property type="entry name" value="DUF4394"/>
</dbReference>
<feature type="domain" description="DUF4394" evidence="2">
    <location>
        <begin position="40"/>
        <end position="275"/>
    </location>
</feature>
<gene>
    <name evidence="3" type="ORF">ACFP90_17580</name>
</gene>
<feature type="chain" id="PRO_5046400136" evidence="1">
    <location>
        <begin position="17"/>
        <end position="286"/>
    </location>
</feature>
<protein>
    <submittedName>
        <fullName evidence="3">DUF4394 domain-containing protein</fullName>
    </submittedName>
</protein>
<evidence type="ECO:0000256" key="1">
    <source>
        <dbReference type="SAM" id="SignalP"/>
    </source>
</evidence>
<dbReference type="PROSITE" id="PS51257">
    <property type="entry name" value="PROKAR_LIPOPROTEIN"/>
    <property type="match status" value="1"/>
</dbReference>
<feature type="signal peptide" evidence="1">
    <location>
        <begin position="1"/>
        <end position="16"/>
    </location>
</feature>
<dbReference type="Pfam" id="PF14339">
    <property type="entry name" value="DUF4394"/>
    <property type="match status" value="1"/>
</dbReference>
<dbReference type="EMBL" id="JBHSWB010000001">
    <property type="protein sequence ID" value="MFC6661933.1"/>
    <property type="molecule type" value="Genomic_DNA"/>
</dbReference>
<evidence type="ECO:0000313" key="3">
    <source>
        <dbReference type="EMBL" id="MFC6661933.1"/>
    </source>
</evidence>
<accession>A0ABW1ZM70</accession>
<proteinExistence type="predicted"/>
<organism evidence="3 4">
    <name type="scientific">Deinococcus multiflagellatus</name>
    <dbReference type="NCBI Taxonomy" id="1656887"/>
    <lineage>
        <taxon>Bacteria</taxon>
        <taxon>Thermotogati</taxon>
        <taxon>Deinococcota</taxon>
        <taxon>Deinococci</taxon>
        <taxon>Deinococcales</taxon>
        <taxon>Deinococcaceae</taxon>
        <taxon>Deinococcus</taxon>
    </lineage>
</organism>
<sequence>MKYAAPLAVLSSLVLAACNPPVTPAAPSGQVVYGLGAGGQLVSFGLDNANASLRTMPITGLGNGETLVDLDLRNTDNMLYAMSSAGNVYRLSMTGAATRDSAALGDAAVAMDFNPVANRLRVLGTADRNYRLTLASAPVPGTSPAGTVTNDGTFAYVTATPNPNLVAAAYTNSFNNSASGTVNAGTTTELFSIDADTDALVLHSNNPTGPAGNFSLLTTRGALGVDAMPGMTGFDIAGASSAYLSTSAAGSGSTAFYTVDLGTGRATLKTTVGVGLKSFALGLNPQ</sequence>
<reference evidence="4" key="1">
    <citation type="journal article" date="2019" name="Int. J. Syst. Evol. Microbiol.">
        <title>The Global Catalogue of Microorganisms (GCM) 10K type strain sequencing project: providing services to taxonomists for standard genome sequencing and annotation.</title>
        <authorList>
            <consortium name="The Broad Institute Genomics Platform"/>
            <consortium name="The Broad Institute Genome Sequencing Center for Infectious Disease"/>
            <person name="Wu L."/>
            <person name="Ma J."/>
        </authorList>
    </citation>
    <scope>NUCLEOTIDE SEQUENCE [LARGE SCALE GENOMIC DNA]</scope>
    <source>
        <strain evidence="4">CCUG 63830</strain>
    </source>
</reference>
<comment type="caution">
    <text evidence="3">The sequence shown here is derived from an EMBL/GenBank/DDBJ whole genome shotgun (WGS) entry which is preliminary data.</text>
</comment>
<dbReference type="Proteomes" id="UP001596317">
    <property type="component" value="Unassembled WGS sequence"/>
</dbReference>
<evidence type="ECO:0000313" key="4">
    <source>
        <dbReference type="Proteomes" id="UP001596317"/>
    </source>
</evidence>